<organism evidence="6 7">
    <name type="scientific">Algoriphagus aquatilis</name>
    <dbReference type="NCBI Taxonomy" id="490186"/>
    <lineage>
        <taxon>Bacteria</taxon>
        <taxon>Pseudomonadati</taxon>
        <taxon>Bacteroidota</taxon>
        <taxon>Cytophagia</taxon>
        <taxon>Cytophagales</taxon>
        <taxon>Cyclobacteriaceae</taxon>
        <taxon>Algoriphagus</taxon>
    </lineage>
</organism>
<feature type="transmembrane region" description="Helical" evidence="5">
    <location>
        <begin position="170"/>
        <end position="189"/>
    </location>
</feature>
<dbReference type="PANTHER" id="PTHR10361">
    <property type="entry name" value="SODIUM-BILE ACID COTRANSPORTER"/>
    <property type="match status" value="1"/>
</dbReference>
<feature type="transmembrane region" description="Helical" evidence="5">
    <location>
        <begin position="232"/>
        <end position="255"/>
    </location>
</feature>
<dbReference type="Proteomes" id="UP001596163">
    <property type="component" value="Unassembled WGS sequence"/>
</dbReference>
<reference evidence="7" key="1">
    <citation type="journal article" date="2019" name="Int. J. Syst. Evol. Microbiol.">
        <title>The Global Catalogue of Microorganisms (GCM) 10K type strain sequencing project: providing services to taxonomists for standard genome sequencing and annotation.</title>
        <authorList>
            <consortium name="The Broad Institute Genomics Platform"/>
            <consortium name="The Broad Institute Genome Sequencing Center for Infectious Disease"/>
            <person name="Wu L."/>
            <person name="Ma J."/>
        </authorList>
    </citation>
    <scope>NUCLEOTIDE SEQUENCE [LARGE SCALE GENOMIC DNA]</scope>
    <source>
        <strain evidence="7">CGMCC 1.7030</strain>
    </source>
</reference>
<keyword evidence="3 5" id="KW-1133">Transmembrane helix</keyword>
<feature type="transmembrane region" description="Helical" evidence="5">
    <location>
        <begin position="261"/>
        <end position="281"/>
    </location>
</feature>
<protein>
    <submittedName>
        <fullName evidence="6">Bile acid:sodium symporter family protein</fullName>
    </submittedName>
</protein>
<evidence type="ECO:0000256" key="5">
    <source>
        <dbReference type="SAM" id="Phobius"/>
    </source>
</evidence>
<sequence length="287" mass="30400">MESSILTELFLPLVLAVIMFGMGLSLTLSDFKRILIYPKAVLLGLLNQIVLLPVVAFFIAKGLGLSPELAVGLMILAACPGGATSNLITHLAKGDTALSITLTAFSSMITVLTIPFVVNFSIGYFIPGGEEQQLEILGTVISVLVITIIPVAIGMLVLKKVPALAKKLEIPFRQFSTVFFILIVVSAFVKERDNLVQFFIDAGPASLALNLATLGLGYGVAKVAGLNFRQSLTIAVESGIQNGTLGITIAATLIVNSVMTIPSAIYSLIMFGTAALVIFWGNKVENN</sequence>
<feature type="transmembrane region" description="Helical" evidence="5">
    <location>
        <begin position="6"/>
        <end position="28"/>
    </location>
</feature>
<keyword evidence="4 5" id="KW-0472">Membrane</keyword>
<keyword evidence="2 5" id="KW-0812">Transmembrane</keyword>
<proteinExistence type="predicted"/>
<accession>A0ABW0BX94</accession>
<comment type="caution">
    <text evidence="6">The sequence shown here is derived from an EMBL/GenBank/DDBJ whole genome shotgun (WGS) entry which is preliminary data.</text>
</comment>
<comment type="subcellular location">
    <subcellularLocation>
        <location evidence="1">Membrane</location>
        <topology evidence="1">Multi-pass membrane protein</topology>
    </subcellularLocation>
</comment>
<feature type="transmembrane region" description="Helical" evidence="5">
    <location>
        <begin position="69"/>
        <end position="88"/>
    </location>
</feature>
<feature type="transmembrane region" description="Helical" evidence="5">
    <location>
        <begin position="136"/>
        <end position="158"/>
    </location>
</feature>
<dbReference type="InterPro" id="IPR004710">
    <property type="entry name" value="Bilac:Na_transpt"/>
</dbReference>
<name>A0ABW0BX94_9BACT</name>
<evidence type="ECO:0000313" key="7">
    <source>
        <dbReference type="Proteomes" id="UP001596163"/>
    </source>
</evidence>
<dbReference type="Gene3D" id="1.20.1530.20">
    <property type="match status" value="1"/>
</dbReference>
<dbReference type="EMBL" id="JBHSKS010000009">
    <property type="protein sequence ID" value="MFC5192567.1"/>
    <property type="molecule type" value="Genomic_DNA"/>
</dbReference>
<feature type="transmembrane region" description="Helical" evidence="5">
    <location>
        <begin position="40"/>
        <end position="63"/>
    </location>
</feature>
<dbReference type="InterPro" id="IPR038770">
    <property type="entry name" value="Na+/solute_symporter_sf"/>
</dbReference>
<keyword evidence="7" id="KW-1185">Reference proteome</keyword>
<evidence type="ECO:0000313" key="6">
    <source>
        <dbReference type="EMBL" id="MFC5192567.1"/>
    </source>
</evidence>
<dbReference type="InterPro" id="IPR002657">
    <property type="entry name" value="BilAc:Na_symport/Acr3"/>
</dbReference>
<feature type="transmembrane region" description="Helical" evidence="5">
    <location>
        <begin position="195"/>
        <end position="220"/>
    </location>
</feature>
<feature type="transmembrane region" description="Helical" evidence="5">
    <location>
        <begin position="100"/>
        <end position="124"/>
    </location>
</feature>
<dbReference type="PANTHER" id="PTHR10361:SF24">
    <property type="entry name" value="P3 PROTEIN"/>
    <property type="match status" value="1"/>
</dbReference>
<evidence type="ECO:0000256" key="4">
    <source>
        <dbReference type="ARBA" id="ARBA00023136"/>
    </source>
</evidence>
<dbReference type="RefSeq" id="WP_377915701.1">
    <property type="nucleotide sequence ID" value="NZ_JBHSKS010000009.1"/>
</dbReference>
<evidence type="ECO:0000256" key="1">
    <source>
        <dbReference type="ARBA" id="ARBA00004141"/>
    </source>
</evidence>
<gene>
    <name evidence="6" type="ORF">ACFPIK_12390</name>
</gene>
<evidence type="ECO:0000256" key="2">
    <source>
        <dbReference type="ARBA" id="ARBA00022692"/>
    </source>
</evidence>
<dbReference type="Pfam" id="PF01758">
    <property type="entry name" value="SBF"/>
    <property type="match status" value="1"/>
</dbReference>
<evidence type="ECO:0000256" key="3">
    <source>
        <dbReference type="ARBA" id="ARBA00022989"/>
    </source>
</evidence>